<evidence type="ECO:0000313" key="2">
    <source>
        <dbReference type="Proteomes" id="UP000678237"/>
    </source>
</evidence>
<evidence type="ECO:0000313" key="1">
    <source>
        <dbReference type="EMBL" id="MBS3062397.1"/>
    </source>
</evidence>
<comment type="caution">
    <text evidence="1">The sequence shown here is derived from an EMBL/GenBank/DDBJ whole genome shotgun (WGS) entry which is preliminary data.</text>
</comment>
<dbReference type="EMBL" id="JAGVWE010000002">
    <property type="protein sequence ID" value="MBS3062397.1"/>
    <property type="molecule type" value="Genomic_DNA"/>
</dbReference>
<protein>
    <submittedName>
        <fullName evidence="1">Uncharacterized protein</fullName>
    </submittedName>
</protein>
<dbReference type="Proteomes" id="UP000678237">
    <property type="component" value="Unassembled WGS sequence"/>
</dbReference>
<organism evidence="1 2">
    <name type="scientific">Candidatus Iainarchaeum sp</name>
    <dbReference type="NCBI Taxonomy" id="3101447"/>
    <lineage>
        <taxon>Archaea</taxon>
        <taxon>Candidatus Iainarchaeota</taxon>
        <taxon>Candidatus Iainarchaeia</taxon>
        <taxon>Candidatus Iainarchaeales</taxon>
        <taxon>Candidatus Iainarchaeaceae</taxon>
        <taxon>Candidatus Iainarchaeum</taxon>
    </lineage>
</organism>
<dbReference type="AlphaFoldDB" id="A0A8T4L6Y7"/>
<reference evidence="1" key="2">
    <citation type="submission" date="2021-05" db="EMBL/GenBank/DDBJ databases">
        <title>Protein family content uncovers lineage relationships and bacterial pathway maintenance mechanisms in DPANN archaea.</title>
        <authorList>
            <person name="Castelle C.J."/>
            <person name="Meheust R."/>
            <person name="Jaffe A.L."/>
            <person name="Seitz K."/>
            <person name="Gong X."/>
            <person name="Baker B.J."/>
            <person name="Banfield J.F."/>
        </authorList>
    </citation>
    <scope>NUCLEOTIDE SEQUENCE</scope>
    <source>
        <strain evidence="1">RIFCSPLOWO2_01_FULL_58_19</strain>
    </source>
</reference>
<sequence length="47" mass="5122">MLKEVPSCPKCKSELVTPFFDGTRQVIQCANCGYFGAPRMGPGKVMV</sequence>
<reference evidence="1" key="1">
    <citation type="submission" date="2021-03" db="EMBL/GenBank/DDBJ databases">
        <authorList>
            <person name="Jaffe A."/>
        </authorList>
    </citation>
    <scope>NUCLEOTIDE SEQUENCE</scope>
    <source>
        <strain evidence="1">RIFCSPLOWO2_01_FULL_58_19</strain>
    </source>
</reference>
<gene>
    <name evidence="1" type="ORF">J4203_00865</name>
</gene>
<name>A0A8T4L6Y7_9ARCH</name>
<accession>A0A8T4L6Y7</accession>
<proteinExistence type="predicted"/>